<accession>A0A2P5FQG5</accession>
<dbReference type="AlphaFoldDB" id="A0A2P5FQG5"/>
<evidence type="ECO:0000256" key="1">
    <source>
        <dbReference type="SAM" id="MobiDB-lite"/>
    </source>
</evidence>
<organism evidence="2 3">
    <name type="scientific">Trema orientale</name>
    <name type="common">Charcoal tree</name>
    <name type="synonym">Celtis orientalis</name>
    <dbReference type="NCBI Taxonomy" id="63057"/>
    <lineage>
        <taxon>Eukaryota</taxon>
        <taxon>Viridiplantae</taxon>
        <taxon>Streptophyta</taxon>
        <taxon>Embryophyta</taxon>
        <taxon>Tracheophyta</taxon>
        <taxon>Spermatophyta</taxon>
        <taxon>Magnoliopsida</taxon>
        <taxon>eudicotyledons</taxon>
        <taxon>Gunneridae</taxon>
        <taxon>Pentapetalae</taxon>
        <taxon>rosids</taxon>
        <taxon>fabids</taxon>
        <taxon>Rosales</taxon>
        <taxon>Cannabaceae</taxon>
        <taxon>Trema</taxon>
    </lineage>
</organism>
<evidence type="ECO:0000313" key="3">
    <source>
        <dbReference type="Proteomes" id="UP000237000"/>
    </source>
</evidence>
<reference evidence="3" key="1">
    <citation type="submission" date="2016-06" db="EMBL/GenBank/DDBJ databases">
        <title>Parallel loss of symbiosis genes in relatives of nitrogen-fixing non-legume Parasponia.</title>
        <authorList>
            <person name="Van Velzen R."/>
            <person name="Holmer R."/>
            <person name="Bu F."/>
            <person name="Rutten L."/>
            <person name="Van Zeijl A."/>
            <person name="Liu W."/>
            <person name="Santuari L."/>
            <person name="Cao Q."/>
            <person name="Sharma T."/>
            <person name="Shen D."/>
            <person name="Roswanjaya Y."/>
            <person name="Wardhani T."/>
            <person name="Kalhor M.S."/>
            <person name="Jansen J."/>
            <person name="Van den Hoogen J."/>
            <person name="Gungor B."/>
            <person name="Hartog M."/>
            <person name="Hontelez J."/>
            <person name="Verver J."/>
            <person name="Yang W.-C."/>
            <person name="Schijlen E."/>
            <person name="Repin R."/>
            <person name="Schilthuizen M."/>
            <person name="Schranz E."/>
            <person name="Heidstra R."/>
            <person name="Miyata K."/>
            <person name="Fedorova E."/>
            <person name="Kohlen W."/>
            <person name="Bisseling T."/>
            <person name="Smit S."/>
            <person name="Geurts R."/>
        </authorList>
    </citation>
    <scope>NUCLEOTIDE SEQUENCE [LARGE SCALE GENOMIC DNA]</scope>
    <source>
        <strain evidence="3">cv. RG33-2</strain>
    </source>
</reference>
<name>A0A2P5FQG5_TREOI</name>
<feature type="compositionally biased region" description="Basic and acidic residues" evidence="1">
    <location>
        <begin position="33"/>
        <end position="43"/>
    </location>
</feature>
<feature type="region of interest" description="Disordered" evidence="1">
    <location>
        <begin position="1"/>
        <end position="57"/>
    </location>
</feature>
<dbReference type="Proteomes" id="UP000237000">
    <property type="component" value="Unassembled WGS sequence"/>
</dbReference>
<proteinExistence type="predicted"/>
<comment type="caution">
    <text evidence="2">The sequence shown here is derived from an EMBL/GenBank/DDBJ whole genome shotgun (WGS) entry which is preliminary data.</text>
</comment>
<evidence type="ECO:0000313" key="2">
    <source>
        <dbReference type="EMBL" id="POO00033.1"/>
    </source>
</evidence>
<gene>
    <name evidence="2" type="ORF">TorRG33x02_041600</name>
</gene>
<dbReference type="InParanoid" id="A0A2P5FQG5"/>
<dbReference type="EMBL" id="JXTC01000015">
    <property type="protein sequence ID" value="POO00033.1"/>
    <property type="molecule type" value="Genomic_DNA"/>
</dbReference>
<keyword evidence="3" id="KW-1185">Reference proteome</keyword>
<protein>
    <submittedName>
        <fullName evidence="2">Uncharacterized protein</fullName>
    </submittedName>
</protein>
<sequence>MSHANPPESRPGTRHSTRSTTQKPCWAGPHIRPHADESKERRPPSPKKKGHAASSLWKRWKLGRGGEKVMCPTEQMSFSLRSASRRYINICVLVNGASDASYWAPRVGR</sequence>